<gene>
    <name evidence="1" type="ORF">GCM10023186_38970</name>
</gene>
<keyword evidence="2" id="KW-1185">Reference proteome</keyword>
<proteinExistence type="predicted"/>
<comment type="caution">
    <text evidence="1">The sequence shown here is derived from an EMBL/GenBank/DDBJ whole genome shotgun (WGS) entry which is preliminary data.</text>
</comment>
<organism evidence="1 2">
    <name type="scientific">Hymenobacter koreensis</name>
    <dbReference type="NCBI Taxonomy" id="1084523"/>
    <lineage>
        <taxon>Bacteria</taxon>
        <taxon>Pseudomonadati</taxon>
        <taxon>Bacteroidota</taxon>
        <taxon>Cytophagia</taxon>
        <taxon>Cytophagales</taxon>
        <taxon>Hymenobacteraceae</taxon>
        <taxon>Hymenobacter</taxon>
    </lineage>
</organism>
<accession>A0ABP8JH20</accession>
<dbReference type="Proteomes" id="UP001500454">
    <property type="component" value="Unassembled WGS sequence"/>
</dbReference>
<name>A0ABP8JH20_9BACT</name>
<protein>
    <submittedName>
        <fullName evidence="1">Uncharacterized protein</fullName>
    </submittedName>
</protein>
<reference evidence="2" key="1">
    <citation type="journal article" date="2019" name="Int. J. Syst. Evol. Microbiol.">
        <title>The Global Catalogue of Microorganisms (GCM) 10K type strain sequencing project: providing services to taxonomists for standard genome sequencing and annotation.</title>
        <authorList>
            <consortium name="The Broad Institute Genomics Platform"/>
            <consortium name="The Broad Institute Genome Sequencing Center for Infectious Disease"/>
            <person name="Wu L."/>
            <person name="Ma J."/>
        </authorList>
    </citation>
    <scope>NUCLEOTIDE SEQUENCE [LARGE SCALE GENOMIC DNA]</scope>
    <source>
        <strain evidence="2">JCM 17924</strain>
    </source>
</reference>
<evidence type="ECO:0000313" key="1">
    <source>
        <dbReference type="EMBL" id="GAA4390616.1"/>
    </source>
</evidence>
<sequence length="233" mass="25797">MTDSVSVPVSLRPFVPKTALFYTSQLWFDVLLSTSVSNPSVIPFMSVLSPEILARASRAARRGEFFRPAELLLALPVVLPAAPPSQVRVGGVSVLGMSVATRPDPKVAGVVILTSEVAYLDMNGQMQQQPLSAATPIRLDYAGPASAAWELSLFGSEPLAVESHLQIGTWPQFPVLVRHPHQEQVLIRLLESWYERRIPVREVYCGQRTILLGLNRTYEETQALKQRYGITLY</sequence>
<dbReference type="EMBL" id="BAABHA010000015">
    <property type="protein sequence ID" value="GAA4390616.1"/>
    <property type="molecule type" value="Genomic_DNA"/>
</dbReference>
<evidence type="ECO:0000313" key="2">
    <source>
        <dbReference type="Proteomes" id="UP001500454"/>
    </source>
</evidence>